<dbReference type="PANTHER" id="PTHR39430:SF1">
    <property type="entry name" value="PROTEASE"/>
    <property type="match status" value="1"/>
</dbReference>
<feature type="transmembrane region" description="Helical" evidence="1">
    <location>
        <begin position="128"/>
        <end position="151"/>
    </location>
</feature>
<accession>A0ABW4HIZ6</accession>
<gene>
    <name evidence="3" type="ORF">ACFSC2_21450</name>
</gene>
<sequence>MLGVLFLIVLSSVTAFLMYGKQWDVLGILPAGKRMRYFFISMLLVAVLCFSTIWIDSAIRLIRWEIKEPVDFFLLEAAARYYFIAALTEELVFRGFLLYALAEAVNAKTARIFSAICFGFYHWFSYEMFGAGIVPMMYIFIITGLAGYVWAGAFLKSGTIWLALGMHFSWNLAQALFKGKEPYGSLLFYQVSKTGLSDLSNLFLSLFTGIVPSIVMYLGLHLYFTVKKVN</sequence>
<name>A0ABW4HIZ6_9FLAO</name>
<protein>
    <submittedName>
        <fullName evidence="3">CPBP family intramembrane glutamic endopeptidase</fullName>
        <ecNumber evidence="3">3.4.-.-</ecNumber>
    </submittedName>
</protein>
<dbReference type="EMBL" id="JBHUDZ010000018">
    <property type="protein sequence ID" value="MFD1605316.1"/>
    <property type="molecule type" value="Genomic_DNA"/>
</dbReference>
<keyword evidence="1" id="KW-1133">Transmembrane helix</keyword>
<organism evidence="3 4">
    <name type="scientific">Flavobacterium artemisiae</name>
    <dbReference type="NCBI Taxonomy" id="2126556"/>
    <lineage>
        <taxon>Bacteria</taxon>
        <taxon>Pseudomonadati</taxon>
        <taxon>Bacteroidota</taxon>
        <taxon>Flavobacteriia</taxon>
        <taxon>Flavobacteriales</taxon>
        <taxon>Flavobacteriaceae</taxon>
        <taxon>Flavobacterium</taxon>
    </lineage>
</organism>
<reference evidence="4" key="1">
    <citation type="journal article" date="2019" name="Int. J. Syst. Evol. Microbiol.">
        <title>The Global Catalogue of Microorganisms (GCM) 10K type strain sequencing project: providing services to taxonomists for standard genome sequencing and annotation.</title>
        <authorList>
            <consortium name="The Broad Institute Genomics Platform"/>
            <consortium name="The Broad Institute Genome Sequencing Center for Infectious Disease"/>
            <person name="Wu L."/>
            <person name="Ma J."/>
        </authorList>
    </citation>
    <scope>NUCLEOTIDE SEQUENCE [LARGE SCALE GENOMIC DNA]</scope>
    <source>
        <strain evidence="4">CCUG 70865</strain>
    </source>
</reference>
<dbReference type="RefSeq" id="WP_379813138.1">
    <property type="nucleotide sequence ID" value="NZ_JBHUDZ010000018.1"/>
</dbReference>
<dbReference type="PANTHER" id="PTHR39430">
    <property type="entry name" value="MEMBRANE-ASSOCIATED PROTEASE-RELATED"/>
    <property type="match status" value="1"/>
</dbReference>
<keyword evidence="4" id="KW-1185">Reference proteome</keyword>
<feature type="transmembrane region" description="Helical" evidence="1">
    <location>
        <begin position="39"/>
        <end position="59"/>
    </location>
</feature>
<evidence type="ECO:0000313" key="3">
    <source>
        <dbReference type="EMBL" id="MFD1605316.1"/>
    </source>
</evidence>
<keyword evidence="3" id="KW-0378">Hydrolase</keyword>
<proteinExistence type="predicted"/>
<feature type="transmembrane region" description="Helical" evidence="1">
    <location>
        <begin position="202"/>
        <end position="224"/>
    </location>
</feature>
<evidence type="ECO:0000259" key="2">
    <source>
        <dbReference type="Pfam" id="PF02517"/>
    </source>
</evidence>
<dbReference type="InterPro" id="IPR003675">
    <property type="entry name" value="Rce1/LyrA-like_dom"/>
</dbReference>
<keyword evidence="1" id="KW-0472">Membrane</keyword>
<evidence type="ECO:0000256" key="1">
    <source>
        <dbReference type="SAM" id="Phobius"/>
    </source>
</evidence>
<feature type="domain" description="CAAX prenyl protease 2/Lysostaphin resistance protein A-like" evidence="2">
    <location>
        <begin position="78"/>
        <end position="172"/>
    </location>
</feature>
<dbReference type="GO" id="GO:0016787">
    <property type="term" value="F:hydrolase activity"/>
    <property type="evidence" value="ECO:0007669"/>
    <property type="project" value="UniProtKB-KW"/>
</dbReference>
<comment type="caution">
    <text evidence="3">The sequence shown here is derived from an EMBL/GenBank/DDBJ whole genome shotgun (WGS) entry which is preliminary data.</text>
</comment>
<keyword evidence="1" id="KW-0812">Transmembrane</keyword>
<dbReference type="Pfam" id="PF02517">
    <property type="entry name" value="Rce1-like"/>
    <property type="match status" value="1"/>
</dbReference>
<dbReference type="EC" id="3.4.-.-" evidence="3"/>
<dbReference type="Proteomes" id="UP001597138">
    <property type="component" value="Unassembled WGS sequence"/>
</dbReference>
<evidence type="ECO:0000313" key="4">
    <source>
        <dbReference type="Proteomes" id="UP001597138"/>
    </source>
</evidence>